<dbReference type="EMBL" id="KB202050">
    <property type="protein sequence ID" value="ESO92548.1"/>
    <property type="molecule type" value="Genomic_DNA"/>
</dbReference>
<dbReference type="KEGG" id="lgi:LOTGIDRAFT_162455"/>
<protein>
    <submittedName>
        <fullName evidence="2">Uncharacterized protein</fullName>
    </submittedName>
</protein>
<dbReference type="CTD" id="20239020"/>
<dbReference type="GeneID" id="20239020"/>
<evidence type="ECO:0000256" key="1">
    <source>
        <dbReference type="SAM" id="MobiDB-lite"/>
    </source>
</evidence>
<dbReference type="Proteomes" id="UP000030746">
    <property type="component" value="Unassembled WGS sequence"/>
</dbReference>
<sequence length="106" mass="12665">MHFFWDLIDPEKKYRKRDESKQRERMSTSGIHLNTNKPTGFVPLRKERNSYPGPSTSHPCPRASSTRKFEERRESRECARLKEASRIRREIYMMYASDGTFSHIKI</sequence>
<feature type="compositionally biased region" description="Basic and acidic residues" evidence="1">
    <location>
        <begin position="67"/>
        <end position="78"/>
    </location>
</feature>
<keyword evidence="3" id="KW-1185">Reference proteome</keyword>
<feature type="compositionally biased region" description="Basic and acidic residues" evidence="1">
    <location>
        <begin position="14"/>
        <end position="26"/>
    </location>
</feature>
<feature type="compositionally biased region" description="Polar residues" evidence="1">
    <location>
        <begin position="52"/>
        <end position="66"/>
    </location>
</feature>
<name>V3ZMF3_LOTGI</name>
<evidence type="ECO:0000313" key="2">
    <source>
        <dbReference type="EMBL" id="ESO92548.1"/>
    </source>
</evidence>
<dbReference type="AlphaFoldDB" id="V3ZMF3"/>
<dbReference type="RefSeq" id="XP_009056689.1">
    <property type="nucleotide sequence ID" value="XM_009058441.1"/>
</dbReference>
<feature type="compositionally biased region" description="Polar residues" evidence="1">
    <location>
        <begin position="27"/>
        <end position="38"/>
    </location>
</feature>
<feature type="region of interest" description="Disordered" evidence="1">
    <location>
        <begin position="14"/>
        <end position="78"/>
    </location>
</feature>
<evidence type="ECO:0000313" key="3">
    <source>
        <dbReference type="Proteomes" id="UP000030746"/>
    </source>
</evidence>
<proteinExistence type="predicted"/>
<organism evidence="2 3">
    <name type="scientific">Lottia gigantea</name>
    <name type="common">Giant owl limpet</name>
    <dbReference type="NCBI Taxonomy" id="225164"/>
    <lineage>
        <taxon>Eukaryota</taxon>
        <taxon>Metazoa</taxon>
        <taxon>Spiralia</taxon>
        <taxon>Lophotrochozoa</taxon>
        <taxon>Mollusca</taxon>
        <taxon>Gastropoda</taxon>
        <taxon>Patellogastropoda</taxon>
        <taxon>Lottioidea</taxon>
        <taxon>Lottiidae</taxon>
        <taxon>Lottia</taxon>
    </lineage>
</organism>
<reference evidence="2 3" key="1">
    <citation type="journal article" date="2013" name="Nature">
        <title>Insights into bilaterian evolution from three spiralian genomes.</title>
        <authorList>
            <person name="Simakov O."/>
            <person name="Marletaz F."/>
            <person name="Cho S.J."/>
            <person name="Edsinger-Gonzales E."/>
            <person name="Havlak P."/>
            <person name="Hellsten U."/>
            <person name="Kuo D.H."/>
            <person name="Larsson T."/>
            <person name="Lv J."/>
            <person name="Arendt D."/>
            <person name="Savage R."/>
            <person name="Osoegawa K."/>
            <person name="de Jong P."/>
            <person name="Grimwood J."/>
            <person name="Chapman J.A."/>
            <person name="Shapiro H."/>
            <person name="Aerts A."/>
            <person name="Otillar R.P."/>
            <person name="Terry A.Y."/>
            <person name="Boore J.L."/>
            <person name="Grigoriev I.V."/>
            <person name="Lindberg D.R."/>
            <person name="Seaver E.C."/>
            <person name="Weisblat D.A."/>
            <person name="Putnam N.H."/>
            <person name="Rokhsar D.S."/>
        </authorList>
    </citation>
    <scope>NUCLEOTIDE SEQUENCE [LARGE SCALE GENOMIC DNA]</scope>
</reference>
<accession>V3ZMF3</accession>
<gene>
    <name evidence="2" type="ORF">LOTGIDRAFT_162455</name>
</gene>
<dbReference type="HOGENOM" id="CLU_2226180_0_0_1"/>